<keyword evidence="1" id="KW-1133">Transmembrane helix</keyword>
<dbReference type="Proteomes" id="UP000195897">
    <property type="component" value="Unassembled WGS sequence"/>
</dbReference>
<dbReference type="AlphaFoldDB" id="A0A1Y4LA74"/>
<feature type="transmembrane region" description="Helical" evidence="1">
    <location>
        <begin position="62"/>
        <end position="82"/>
    </location>
</feature>
<evidence type="ECO:0000259" key="2">
    <source>
        <dbReference type="Pfam" id="PF02517"/>
    </source>
</evidence>
<feature type="transmembrane region" description="Helical" evidence="1">
    <location>
        <begin position="12"/>
        <end position="33"/>
    </location>
</feature>
<protein>
    <recommendedName>
        <fullName evidence="2">CAAX prenyl protease 2/Lysostaphin resistance protein A-like domain-containing protein</fullName>
    </recommendedName>
</protein>
<accession>A0A1Y4LA74</accession>
<evidence type="ECO:0000256" key="1">
    <source>
        <dbReference type="SAM" id="Phobius"/>
    </source>
</evidence>
<feature type="transmembrane region" description="Helical" evidence="1">
    <location>
        <begin position="179"/>
        <end position="197"/>
    </location>
</feature>
<dbReference type="GO" id="GO:0080120">
    <property type="term" value="P:CAAX-box protein maturation"/>
    <property type="evidence" value="ECO:0007669"/>
    <property type="project" value="UniProtKB-ARBA"/>
</dbReference>
<feature type="transmembrane region" description="Helical" evidence="1">
    <location>
        <begin position="204"/>
        <end position="227"/>
    </location>
</feature>
<dbReference type="PANTHER" id="PTHR43592:SF15">
    <property type="entry name" value="CAAX AMINO TERMINAL PROTEASE FAMILY PROTEIN"/>
    <property type="match status" value="1"/>
</dbReference>
<sequence>MEASRESTYKQTFAKLGWVLIASQVLMMAVVWAGEELYIRWLIARDPMIGAVELMHKLQDSGVWLIVGALAGLTPCLALKLTEHPKQLPAFFGKKNQRIGGTIMVFCFLLVMGLQNIASLLTIPVEVTANLLGGSFYSAHASATAASQTASMLLYSVLIAPFCEELMYRGFVLEYLKPYGNTFAILFAAVIFGLMHGNIIQLPMALLCGVLFGYIAVEYSLSASMVLHALTNLTAEILARLGDADEVAAAGVNQALFAFGLIALFLCITKLHQPIRAYARQGYAEKKTVKLLMTSPPILLLIIYLIVLTAMSITPI</sequence>
<feature type="transmembrane region" description="Helical" evidence="1">
    <location>
        <begin position="247"/>
        <end position="268"/>
    </location>
</feature>
<dbReference type="PANTHER" id="PTHR43592">
    <property type="entry name" value="CAAX AMINO TERMINAL PROTEASE"/>
    <property type="match status" value="1"/>
</dbReference>
<evidence type="ECO:0000313" key="3">
    <source>
        <dbReference type="EMBL" id="OUP53626.1"/>
    </source>
</evidence>
<comment type="caution">
    <text evidence="3">The sequence shown here is derived from an EMBL/GenBank/DDBJ whole genome shotgun (WGS) entry which is preliminary data.</text>
</comment>
<evidence type="ECO:0000313" key="4">
    <source>
        <dbReference type="Proteomes" id="UP000195897"/>
    </source>
</evidence>
<feature type="domain" description="CAAX prenyl protease 2/Lysostaphin resistance protein A-like" evidence="2">
    <location>
        <begin position="149"/>
        <end position="233"/>
    </location>
</feature>
<keyword evidence="1" id="KW-0812">Transmembrane</keyword>
<reference evidence="4" key="1">
    <citation type="submission" date="2017-04" db="EMBL/GenBank/DDBJ databases">
        <title>Function of individual gut microbiota members based on whole genome sequencing of pure cultures obtained from chicken caecum.</title>
        <authorList>
            <person name="Medvecky M."/>
            <person name="Cejkova D."/>
            <person name="Polansky O."/>
            <person name="Karasova D."/>
            <person name="Kubasova T."/>
            <person name="Cizek A."/>
            <person name="Rychlik I."/>
        </authorList>
    </citation>
    <scope>NUCLEOTIDE SEQUENCE [LARGE SCALE GENOMIC DNA]</scope>
    <source>
        <strain evidence="4">An180</strain>
    </source>
</reference>
<organism evidence="3 4">
    <name type="scientific">Butyricicoccus pullicaecorum</name>
    <dbReference type="NCBI Taxonomy" id="501571"/>
    <lineage>
        <taxon>Bacteria</taxon>
        <taxon>Bacillati</taxon>
        <taxon>Bacillota</taxon>
        <taxon>Clostridia</taxon>
        <taxon>Eubacteriales</taxon>
        <taxon>Butyricicoccaceae</taxon>
        <taxon>Butyricicoccus</taxon>
    </lineage>
</organism>
<dbReference type="EMBL" id="NFKK01000003">
    <property type="protein sequence ID" value="OUP53626.1"/>
    <property type="molecule type" value="Genomic_DNA"/>
</dbReference>
<feature type="transmembrane region" description="Helical" evidence="1">
    <location>
        <begin position="103"/>
        <end position="123"/>
    </location>
</feature>
<proteinExistence type="predicted"/>
<dbReference type="Pfam" id="PF02517">
    <property type="entry name" value="Rce1-like"/>
    <property type="match status" value="1"/>
</dbReference>
<dbReference type="GO" id="GO:0004175">
    <property type="term" value="F:endopeptidase activity"/>
    <property type="evidence" value="ECO:0007669"/>
    <property type="project" value="UniProtKB-ARBA"/>
</dbReference>
<feature type="transmembrane region" description="Helical" evidence="1">
    <location>
        <begin position="289"/>
        <end position="313"/>
    </location>
</feature>
<name>A0A1Y4LA74_9FIRM</name>
<dbReference type="InterPro" id="IPR003675">
    <property type="entry name" value="Rce1/LyrA-like_dom"/>
</dbReference>
<gene>
    <name evidence="3" type="ORF">B5F17_03305</name>
</gene>
<dbReference type="RefSeq" id="WP_087370777.1">
    <property type="nucleotide sequence ID" value="NZ_NFKK01000003.1"/>
</dbReference>
<keyword evidence="1" id="KW-0472">Membrane</keyword>